<keyword evidence="1" id="KW-0175">Coiled coil</keyword>
<keyword evidence="5" id="KW-1185">Reference proteome</keyword>
<dbReference type="AlphaFoldDB" id="A0A433XKP3"/>
<dbReference type="OrthoDB" id="7185608at2"/>
<keyword evidence="1" id="KW-0574">Periplasm</keyword>
<accession>A0A433XKP3</accession>
<dbReference type="InterPro" id="IPR011990">
    <property type="entry name" value="TPR-like_helical_dom_sf"/>
</dbReference>
<name>A0A433XKP3_9HYPH</name>
<dbReference type="InterPro" id="IPR019734">
    <property type="entry name" value="TPR_rpt"/>
</dbReference>
<comment type="subcellular location">
    <subcellularLocation>
        <location evidence="1">Periplasm</location>
    </subcellularLocation>
</comment>
<dbReference type="EMBL" id="RZNJ01000001">
    <property type="protein sequence ID" value="RUT34662.1"/>
    <property type="molecule type" value="Genomic_DNA"/>
</dbReference>
<evidence type="ECO:0000256" key="3">
    <source>
        <dbReference type="SAM" id="MobiDB-lite"/>
    </source>
</evidence>
<protein>
    <recommendedName>
        <fullName evidence="1">Cell division coordinator CpoB</fullName>
    </recommendedName>
</protein>
<keyword evidence="1" id="KW-0132">Cell division</keyword>
<feature type="coiled-coil region" evidence="1">
    <location>
        <begin position="49"/>
        <end position="83"/>
    </location>
</feature>
<evidence type="ECO:0000256" key="2">
    <source>
        <dbReference type="PROSITE-ProRule" id="PRU00339"/>
    </source>
</evidence>
<dbReference type="PROSITE" id="PS50005">
    <property type="entry name" value="TPR"/>
    <property type="match status" value="1"/>
</dbReference>
<dbReference type="InterPro" id="IPR034706">
    <property type="entry name" value="CpoB"/>
</dbReference>
<dbReference type="GO" id="GO:0030288">
    <property type="term" value="C:outer membrane-bounded periplasmic space"/>
    <property type="evidence" value="ECO:0007669"/>
    <property type="project" value="UniProtKB-UniRule"/>
</dbReference>
<dbReference type="NCBIfam" id="TIGR02795">
    <property type="entry name" value="tol_pal_ybgF"/>
    <property type="match status" value="1"/>
</dbReference>
<dbReference type="SUPFAM" id="SSF48452">
    <property type="entry name" value="TPR-like"/>
    <property type="match status" value="1"/>
</dbReference>
<dbReference type="InterPro" id="IPR014162">
    <property type="entry name" value="CpoB_C"/>
</dbReference>
<dbReference type="Pfam" id="PF13432">
    <property type="entry name" value="TPR_16"/>
    <property type="match status" value="1"/>
</dbReference>
<keyword evidence="1" id="KW-0131">Cell cycle</keyword>
<evidence type="ECO:0000313" key="5">
    <source>
        <dbReference type="Proteomes" id="UP000281547"/>
    </source>
</evidence>
<dbReference type="HAMAP" id="MF_02066">
    <property type="entry name" value="CpoB"/>
    <property type="match status" value="1"/>
</dbReference>
<sequence length="342" mass="36327" precursor="true">MTHPPIPIRKSGPVLALAAMLMMSTGAMAATGQSPFGEAPAAAAAPRIHVAQSAEAAQLALRIQQLEEQIRNLTGQIDGLQFQLTQMQTLIERQTEDNEFRFQQLEGGAAGKTEAATQSGGAMPSGALPQDQNGETTLDIPEEGVLPLPGEMEFDPNFDGPGGGPIEDDLGESRDPMLNGGPERPLGVMTEGALDAFGPGPLDLTLREGGASDPDADAQYQAGYDAIVRGDYDFAEEQFRQFVALYPRDPQAPDATNWLGEALLARQAYGEAADVLLTGFQNYQDTPRAPDLLLKLGVALIGAGENEAACRTLAEVPRRFSALSPAFQTRLAQEQARAQCPL</sequence>
<dbReference type="Proteomes" id="UP000281547">
    <property type="component" value="Unassembled WGS sequence"/>
</dbReference>
<comment type="similarity">
    <text evidence="1">Belongs to the CpoB family.</text>
</comment>
<evidence type="ECO:0000313" key="4">
    <source>
        <dbReference type="EMBL" id="RUT34662.1"/>
    </source>
</evidence>
<proteinExistence type="inferred from homology"/>
<evidence type="ECO:0000256" key="1">
    <source>
        <dbReference type="HAMAP-Rule" id="MF_02066"/>
    </source>
</evidence>
<organism evidence="4 5">
    <name type="scientific">Arsenicitalea aurantiaca</name>
    <dbReference type="NCBI Taxonomy" id="1783274"/>
    <lineage>
        <taxon>Bacteria</taxon>
        <taxon>Pseudomonadati</taxon>
        <taxon>Pseudomonadota</taxon>
        <taxon>Alphaproteobacteria</taxon>
        <taxon>Hyphomicrobiales</taxon>
        <taxon>Devosiaceae</taxon>
        <taxon>Arsenicitalea</taxon>
    </lineage>
</organism>
<dbReference type="GO" id="GO:0043093">
    <property type="term" value="P:FtsZ-dependent cytokinesis"/>
    <property type="evidence" value="ECO:0007669"/>
    <property type="project" value="UniProtKB-UniRule"/>
</dbReference>
<feature type="repeat" description="TPR" evidence="2">
    <location>
        <begin position="216"/>
        <end position="249"/>
    </location>
</feature>
<comment type="function">
    <text evidence="1">Mediates coordination of peptidoglycan synthesis and outer membrane constriction during cell division.</text>
</comment>
<keyword evidence="1" id="KW-0732">Signal</keyword>
<dbReference type="Gene3D" id="1.25.40.10">
    <property type="entry name" value="Tetratricopeptide repeat domain"/>
    <property type="match status" value="1"/>
</dbReference>
<comment type="caution">
    <text evidence="4">The sequence shown here is derived from an EMBL/GenBank/DDBJ whole genome shotgun (WGS) entry which is preliminary data.</text>
</comment>
<reference evidence="4 5" key="1">
    <citation type="journal article" date="2016" name="Int. J. Syst. Evol. Microbiol.">
        <title>Arsenicitalea aurantiaca gen. nov., sp. nov., a new member of the family Hyphomicrobiaceae, isolated from high-arsenic sediment.</title>
        <authorList>
            <person name="Mu Y."/>
            <person name="Zhou L."/>
            <person name="Zeng X.C."/>
            <person name="Liu L."/>
            <person name="Pan Y."/>
            <person name="Chen X."/>
            <person name="Wang J."/>
            <person name="Li S."/>
            <person name="Li W.J."/>
            <person name="Wang Y."/>
        </authorList>
    </citation>
    <scope>NUCLEOTIDE SEQUENCE [LARGE SCALE GENOMIC DNA]</scope>
    <source>
        <strain evidence="4 5">42-50</strain>
    </source>
</reference>
<dbReference type="RefSeq" id="WP_127186781.1">
    <property type="nucleotide sequence ID" value="NZ_RZNJ01000001.1"/>
</dbReference>
<feature type="chain" id="PRO_5019594612" description="Cell division coordinator CpoB" evidence="1">
    <location>
        <begin position="30"/>
        <end position="342"/>
    </location>
</feature>
<feature type="region of interest" description="Disordered" evidence="3">
    <location>
        <begin position="108"/>
        <end position="184"/>
    </location>
</feature>
<gene>
    <name evidence="4" type="primary">ybgF</name>
    <name evidence="1" type="synonym">cpoB</name>
    <name evidence="4" type="ORF">EMQ25_01490</name>
</gene>
<keyword evidence="2" id="KW-0802">TPR repeat</keyword>
<feature type="signal peptide" evidence="1">
    <location>
        <begin position="1"/>
        <end position="29"/>
    </location>
</feature>